<dbReference type="PANTHER" id="PTHR45933">
    <property type="entry name" value="PROTEIN C2-DOMAIN ABA-RELATED 4"/>
    <property type="match status" value="1"/>
</dbReference>
<evidence type="ECO:0000256" key="5">
    <source>
        <dbReference type="ARBA" id="ARBA00022682"/>
    </source>
</evidence>
<comment type="caution">
    <text evidence="13">The sequence shown here is derived from an EMBL/GenBank/DDBJ whole genome shotgun (WGS) entry which is preliminary data.</text>
</comment>
<dbReference type="GO" id="GO:0046872">
    <property type="term" value="F:metal ion binding"/>
    <property type="evidence" value="ECO:0007669"/>
    <property type="project" value="UniProtKB-KW"/>
</dbReference>
<keyword evidence="9" id="KW-0472">Membrane</keyword>
<dbReference type="GO" id="GO:0008289">
    <property type="term" value="F:lipid binding"/>
    <property type="evidence" value="ECO:0007669"/>
    <property type="project" value="UniProtKB-KW"/>
</dbReference>
<dbReference type="AlphaFoldDB" id="A0A5N6NIS6"/>
<dbReference type="Pfam" id="PF00168">
    <property type="entry name" value="C2"/>
    <property type="match status" value="1"/>
</dbReference>
<dbReference type="GO" id="GO:0009738">
    <property type="term" value="P:abscisic acid-activated signaling pathway"/>
    <property type="evidence" value="ECO:0007669"/>
    <property type="project" value="UniProtKB-KW"/>
</dbReference>
<evidence type="ECO:0000256" key="8">
    <source>
        <dbReference type="ARBA" id="ARBA00023121"/>
    </source>
</evidence>
<keyword evidence="5" id="KW-0938">Abscisic acid signaling pathway</keyword>
<keyword evidence="10" id="KW-0539">Nucleus</keyword>
<organism evidence="13 14">
    <name type="scientific">Mikania micrantha</name>
    <name type="common">bitter vine</name>
    <dbReference type="NCBI Taxonomy" id="192012"/>
    <lineage>
        <taxon>Eukaryota</taxon>
        <taxon>Viridiplantae</taxon>
        <taxon>Streptophyta</taxon>
        <taxon>Embryophyta</taxon>
        <taxon>Tracheophyta</taxon>
        <taxon>Spermatophyta</taxon>
        <taxon>Magnoliopsida</taxon>
        <taxon>eudicotyledons</taxon>
        <taxon>Gunneridae</taxon>
        <taxon>Pentapetalae</taxon>
        <taxon>asterids</taxon>
        <taxon>campanulids</taxon>
        <taxon>Asterales</taxon>
        <taxon>Asteraceae</taxon>
        <taxon>Asteroideae</taxon>
        <taxon>Heliantheae alliance</taxon>
        <taxon>Eupatorieae</taxon>
        <taxon>Mikania</taxon>
    </lineage>
</organism>
<reference evidence="13 14" key="1">
    <citation type="submission" date="2019-05" db="EMBL/GenBank/DDBJ databases">
        <title>Mikania micrantha, genome provides insights into the molecular mechanism of rapid growth.</title>
        <authorList>
            <person name="Liu B."/>
        </authorList>
    </citation>
    <scope>NUCLEOTIDE SEQUENCE [LARGE SCALE GENOMIC DNA]</scope>
    <source>
        <strain evidence="13">NLD-2019</strain>
        <tissue evidence="13">Leaf</tissue>
    </source>
</reference>
<accession>A0A5N6NIS6</accession>
<keyword evidence="4" id="KW-1003">Cell membrane</keyword>
<name>A0A5N6NIS6_9ASTR</name>
<keyword evidence="3" id="KW-0343">GTPase activation</keyword>
<evidence type="ECO:0000256" key="3">
    <source>
        <dbReference type="ARBA" id="ARBA00022468"/>
    </source>
</evidence>
<evidence type="ECO:0000256" key="9">
    <source>
        <dbReference type="ARBA" id="ARBA00023136"/>
    </source>
</evidence>
<evidence type="ECO:0000256" key="11">
    <source>
        <dbReference type="ARBA" id="ARBA00024037"/>
    </source>
</evidence>
<gene>
    <name evidence="13" type="ORF">E3N88_20416</name>
</gene>
<dbReference type="InterPro" id="IPR044562">
    <property type="entry name" value="CAR1-11"/>
</dbReference>
<dbReference type="EMBL" id="SZYD01000011">
    <property type="protein sequence ID" value="KAD4888343.1"/>
    <property type="molecule type" value="Genomic_DNA"/>
</dbReference>
<proteinExistence type="inferred from homology"/>
<evidence type="ECO:0000256" key="1">
    <source>
        <dbReference type="ARBA" id="ARBA00004123"/>
    </source>
</evidence>
<dbReference type="Proteomes" id="UP000326396">
    <property type="component" value="Linkage Group LG19"/>
</dbReference>
<dbReference type="SUPFAM" id="SSF49562">
    <property type="entry name" value="C2 domain (Calcium/lipid-binding domain, CaLB)"/>
    <property type="match status" value="1"/>
</dbReference>
<evidence type="ECO:0000256" key="2">
    <source>
        <dbReference type="ARBA" id="ARBA00004236"/>
    </source>
</evidence>
<keyword evidence="14" id="KW-1185">Reference proteome</keyword>
<evidence type="ECO:0000256" key="4">
    <source>
        <dbReference type="ARBA" id="ARBA00022475"/>
    </source>
</evidence>
<protein>
    <recommendedName>
        <fullName evidence="12">C2 domain-containing protein</fullName>
    </recommendedName>
</protein>
<evidence type="ECO:0000313" key="13">
    <source>
        <dbReference type="EMBL" id="KAD4888343.1"/>
    </source>
</evidence>
<dbReference type="OrthoDB" id="73919at2759"/>
<dbReference type="GO" id="GO:0005634">
    <property type="term" value="C:nucleus"/>
    <property type="evidence" value="ECO:0007669"/>
    <property type="project" value="UniProtKB-SubCell"/>
</dbReference>
<evidence type="ECO:0000256" key="7">
    <source>
        <dbReference type="ARBA" id="ARBA00022837"/>
    </source>
</evidence>
<keyword evidence="6" id="KW-0479">Metal-binding</keyword>
<dbReference type="PANTHER" id="PTHR45933:SF44">
    <property type="entry name" value="C2 DOMAIN-CONTAINING PROTEIN"/>
    <property type="match status" value="1"/>
</dbReference>
<dbReference type="GO" id="GO:0005096">
    <property type="term" value="F:GTPase activator activity"/>
    <property type="evidence" value="ECO:0007669"/>
    <property type="project" value="UniProtKB-KW"/>
</dbReference>
<dbReference type="PROSITE" id="PS50004">
    <property type="entry name" value="C2"/>
    <property type="match status" value="1"/>
</dbReference>
<comment type="similarity">
    <text evidence="11">Belongs to the plant CAR protein family.</text>
</comment>
<dbReference type="Gene3D" id="2.60.40.150">
    <property type="entry name" value="C2 domain"/>
    <property type="match status" value="1"/>
</dbReference>
<sequence>MMKKLKTRVVKKNINPEWDEDLTLSVAEPLPVKLEVYDRDTFSMDDKMGDAMFDIQPFMEAVRMRLGNLPDGTIITTVKPTRTNCLAEESHVTWTNGKVVQKMVLRLQHVECGEVEIQLSWIDIPGARGL</sequence>
<evidence type="ECO:0000313" key="14">
    <source>
        <dbReference type="Proteomes" id="UP000326396"/>
    </source>
</evidence>
<feature type="domain" description="C2" evidence="12">
    <location>
        <begin position="1"/>
        <end position="69"/>
    </location>
</feature>
<evidence type="ECO:0000259" key="12">
    <source>
        <dbReference type="PROSITE" id="PS50004"/>
    </source>
</evidence>
<dbReference type="InterPro" id="IPR000008">
    <property type="entry name" value="C2_dom"/>
</dbReference>
<evidence type="ECO:0000256" key="10">
    <source>
        <dbReference type="ARBA" id="ARBA00023242"/>
    </source>
</evidence>
<dbReference type="GO" id="GO:0005886">
    <property type="term" value="C:plasma membrane"/>
    <property type="evidence" value="ECO:0007669"/>
    <property type="project" value="UniProtKB-SubCell"/>
</dbReference>
<dbReference type="InterPro" id="IPR035892">
    <property type="entry name" value="C2_domain_sf"/>
</dbReference>
<evidence type="ECO:0000256" key="6">
    <source>
        <dbReference type="ARBA" id="ARBA00022723"/>
    </source>
</evidence>
<comment type="subcellular location">
    <subcellularLocation>
        <location evidence="2">Cell membrane</location>
    </subcellularLocation>
    <subcellularLocation>
        <location evidence="1">Nucleus</location>
    </subcellularLocation>
</comment>
<keyword evidence="7" id="KW-0106">Calcium</keyword>
<keyword evidence="8" id="KW-0446">Lipid-binding</keyword>